<keyword evidence="1" id="KW-0472">Membrane</keyword>
<keyword evidence="1" id="KW-0812">Transmembrane</keyword>
<geneLocation type="plasmid" evidence="2">
    <name>pNK546b</name>
</geneLocation>
<keyword evidence="2" id="KW-0614">Plasmid</keyword>
<sequence>MRSRDRWREWRHDLYFQIALWAIIGLLLYGGAYWGWFETSHWYDSK</sequence>
<organism evidence="2">
    <name type="scientific">Pseudomonas aeruginosa</name>
    <dbReference type="NCBI Taxonomy" id="287"/>
    <lineage>
        <taxon>Bacteria</taxon>
        <taxon>Pseudomonadati</taxon>
        <taxon>Pseudomonadota</taxon>
        <taxon>Gammaproteobacteria</taxon>
        <taxon>Pseudomonadales</taxon>
        <taxon>Pseudomonadaceae</taxon>
        <taxon>Pseudomonas</taxon>
    </lineage>
</organism>
<feature type="transmembrane region" description="Helical" evidence="1">
    <location>
        <begin position="14"/>
        <end position="36"/>
    </location>
</feature>
<evidence type="ECO:0000313" key="2">
    <source>
        <dbReference type="EMBL" id="QHU24469.1"/>
    </source>
</evidence>
<keyword evidence="1" id="KW-1133">Transmembrane helix</keyword>
<evidence type="ECO:0000256" key="1">
    <source>
        <dbReference type="SAM" id="Phobius"/>
    </source>
</evidence>
<dbReference type="AlphaFoldDB" id="A0A6C0L3A2"/>
<name>A0A6C0L3A2_PSEAI</name>
<reference evidence="2" key="1">
    <citation type="submission" date="2019-10" db="EMBL/GenBank/DDBJ databases">
        <title>Extensively Drug-Resistant Pseudomonas aeruginosa ST664 clone carrying KPC-2-encoding megaplasmid in a burn clinic.</title>
        <authorList>
            <person name="Li Z."/>
            <person name="Cai Z."/>
            <person name="Cai Z."/>
            <person name="Zhang Y."/>
            <person name="Fu T."/>
            <person name="Jin Y."/>
            <person name="Cheng Z."/>
            <person name="Jin S."/>
            <person name="Wu W."/>
            <person name="Yang L."/>
            <person name="Bai F."/>
        </authorList>
    </citation>
    <scope>NUCLEOTIDE SEQUENCE</scope>
    <source>
        <strain evidence="2">NK546</strain>
        <plasmid evidence="2">pNK546b</plasmid>
    </source>
</reference>
<dbReference type="EMBL" id="MN583270">
    <property type="protein sequence ID" value="QHU24469.1"/>
    <property type="molecule type" value="Genomic_DNA"/>
</dbReference>
<proteinExistence type="predicted"/>
<protein>
    <submittedName>
        <fullName evidence="2">Uncharacterized protein</fullName>
    </submittedName>
</protein>
<accession>A0A6C0L3A2</accession>